<comment type="subcellular location">
    <subcellularLocation>
        <location evidence="1">Membrane</location>
    </subcellularLocation>
</comment>
<dbReference type="GO" id="GO:0005524">
    <property type="term" value="F:ATP binding"/>
    <property type="evidence" value="ECO:0007669"/>
    <property type="project" value="UniProtKB-KW"/>
</dbReference>
<feature type="domain" description="Protein kinase" evidence="8">
    <location>
        <begin position="138"/>
        <end position="312"/>
    </location>
</feature>
<dbReference type="Pfam" id="PF00069">
    <property type="entry name" value="Pkinase"/>
    <property type="match status" value="1"/>
</dbReference>
<evidence type="ECO:0000313" key="9">
    <source>
        <dbReference type="EMBL" id="KHG23503.1"/>
    </source>
</evidence>
<protein>
    <submittedName>
        <fullName evidence="9">Receptor-like protein kinase 5</fullName>
    </submittedName>
</protein>
<keyword evidence="4" id="KW-0677">Repeat</keyword>
<accession>A0A0B0P9W7</accession>
<evidence type="ECO:0000256" key="4">
    <source>
        <dbReference type="ARBA" id="ARBA00022737"/>
    </source>
</evidence>
<evidence type="ECO:0000259" key="8">
    <source>
        <dbReference type="PROSITE" id="PS50011"/>
    </source>
</evidence>
<dbReference type="Proteomes" id="UP000032142">
    <property type="component" value="Unassembled WGS sequence"/>
</dbReference>
<evidence type="ECO:0000256" key="5">
    <source>
        <dbReference type="ARBA" id="ARBA00022989"/>
    </source>
</evidence>
<dbReference type="PROSITE" id="PS50011">
    <property type="entry name" value="PROTEIN_KINASE_DOM"/>
    <property type="match status" value="1"/>
</dbReference>
<dbReference type="Pfam" id="PF00560">
    <property type="entry name" value="LRR_1"/>
    <property type="match status" value="1"/>
</dbReference>
<dbReference type="PANTHER" id="PTHR48056">
    <property type="entry name" value="LRR RECEPTOR-LIKE SERINE/THREONINE-PROTEIN KINASE-RELATED"/>
    <property type="match status" value="1"/>
</dbReference>
<keyword evidence="5" id="KW-1133">Transmembrane helix</keyword>
<dbReference type="GO" id="GO:0033612">
    <property type="term" value="F:receptor serine/threonine kinase binding"/>
    <property type="evidence" value="ECO:0007669"/>
    <property type="project" value="TreeGrafter"/>
</dbReference>
<evidence type="ECO:0000256" key="1">
    <source>
        <dbReference type="ARBA" id="ARBA00004370"/>
    </source>
</evidence>
<evidence type="ECO:0000256" key="6">
    <source>
        <dbReference type="ARBA" id="ARBA00023136"/>
    </source>
</evidence>
<dbReference type="InterPro" id="IPR032675">
    <property type="entry name" value="LRR_dom_sf"/>
</dbReference>
<dbReference type="EMBL" id="KN425291">
    <property type="protein sequence ID" value="KHG23503.1"/>
    <property type="molecule type" value="Genomic_DNA"/>
</dbReference>
<keyword evidence="6" id="KW-0472">Membrane</keyword>
<evidence type="ECO:0000256" key="3">
    <source>
        <dbReference type="ARBA" id="ARBA00022692"/>
    </source>
</evidence>
<keyword evidence="10" id="KW-1185">Reference proteome</keyword>
<organism evidence="9 10">
    <name type="scientific">Gossypium arboreum</name>
    <name type="common">Tree cotton</name>
    <name type="synonym">Gossypium nanking</name>
    <dbReference type="NCBI Taxonomy" id="29729"/>
    <lineage>
        <taxon>Eukaryota</taxon>
        <taxon>Viridiplantae</taxon>
        <taxon>Streptophyta</taxon>
        <taxon>Embryophyta</taxon>
        <taxon>Tracheophyta</taxon>
        <taxon>Spermatophyta</taxon>
        <taxon>Magnoliopsida</taxon>
        <taxon>eudicotyledons</taxon>
        <taxon>Gunneridae</taxon>
        <taxon>Pentapetalae</taxon>
        <taxon>rosids</taxon>
        <taxon>malvids</taxon>
        <taxon>Malvales</taxon>
        <taxon>Malvaceae</taxon>
        <taxon>Malvoideae</taxon>
        <taxon>Gossypium</taxon>
    </lineage>
</organism>
<evidence type="ECO:0000313" key="10">
    <source>
        <dbReference type="Proteomes" id="UP000032142"/>
    </source>
</evidence>
<keyword evidence="2" id="KW-0433">Leucine-rich repeat</keyword>
<sequence length="312" mass="34764">MCKKGTMGAFLMLQNKFSSEISMTYASFTTLKWFRVSNNSLTGIIPVGIWGLQEVDIIDVAYNQLERPITTDIKNAKKIEILSSKYNRFSGSCASISNINMDDNVLSGKIPSSLGSLPTLNSLNLFGNQLSRKNPKNLSLLKLNLVGGSGNVYNVTLLNGVELAVKHIQKSHKKSPSTSIIFSKSARKEKEFDMEVQTLSLIRHVNVVKLYCSITNEDSCLLVYEYLRNGSLWDRLHTSNKMELDWDTRYEIVVGAAKGLKIADFGLAKIVQSNGAKDTTHVIAGTHGYIAPEYSYTYKVNEKSDVYNFGVY</sequence>
<keyword evidence="9" id="KW-0675">Receptor</keyword>
<dbReference type="GO" id="GO:0004672">
    <property type="term" value="F:protein kinase activity"/>
    <property type="evidence" value="ECO:0007669"/>
    <property type="project" value="InterPro"/>
</dbReference>
<evidence type="ECO:0000256" key="2">
    <source>
        <dbReference type="ARBA" id="ARBA00022614"/>
    </source>
</evidence>
<dbReference type="InterPro" id="IPR001245">
    <property type="entry name" value="Ser-Thr/Tyr_kinase_cat_dom"/>
</dbReference>
<proteinExistence type="predicted"/>
<keyword evidence="9" id="KW-0808">Transferase</keyword>
<dbReference type="PANTHER" id="PTHR48056:SF41">
    <property type="entry name" value="RECEPTOR-LIKE PROTEIN KINASE HAIKU2"/>
    <property type="match status" value="1"/>
</dbReference>
<keyword evidence="9" id="KW-0418">Kinase</keyword>
<dbReference type="InterPro" id="IPR011009">
    <property type="entry name" value="Kinase-like_dom_sf"/>
</dbReference>
<dbReference type="Gene3D" id="1.10.510.10">
    <property type="entry name" value="Transferase(Phosphotransferase) domain 1"/>
    <property type="match status" value="2"/>
</dbReference>
<dbReference type="Gene3D" id="3.80.10.10">
    <property type="entry name" value="Ribonuclease Inhibitor"/>
    <property type="match status" value="1"/>
</dbReference>
<dbReference type="InterPro" id="IPR050647">
    <property type="entry name" value="Plant_LRR-RLKs"/>
</dbReference>
<gene>
    <name evidence="9" type="ORF">F383_01228</name>
</gene>
<dbReference type="SUPFAM" id="SSF56112">
    <property type="entry name" value="Protein kinase-like (PK-like)"/>
    <property type="match status" value="1"/>
</dbReference>
<dbReference type="Pfam" id="PF07714">
    <property type="entry name" value="PK_Tyr_Ser-Thr"/>
    <property type="match status" value="1"/>
</dbReference>
<name>A0A0B0P9W7_GOSAR</name>
<keyword evidence="7" id="KW-0325">Glycoprotein</keyword>
<reference evidence="10" key="1">
    <citation type="submission" date="2014-09" db="EMBL/GenBank/DDBJ databases">
        <authorList>
            <person name="Mudge J."/>
            <person name="Ramaraj T."/>
            <person name="Lindquist I.E."/>
            <person name="Bharti A.K."/>
            <person name="Sundararajan A."/>
            <person name="Cameron C.T."/>
            <person name="Woodward J.E."/>
            <person name="May G.D."/>
            <person name="Brubaker C."/>
            <person name="Broadhvest J."/>
            <person name="Wilkins T.A."/>
        </authorList>
    </citation>
    <scope>NUCLEOTIDE SEQUENCE</scope>
    <source>
        <strain evidence="10">cv. AKA8401</strain>
    </source>
</reference>
<dbReference type="GO" id="GO:0016020">
    <property type="term" value="C:membrane"/>
    <property type="evidence" value="ECO:0007669"/>
    <property type="project" value="UniProtKB-SubCell"/>
</dbReference>
<dbReference type="InterPro" id="IPR000719">
    <property type="entry name" value="Prot_kinase_dom"/>
</dbReference>
<evidence type="ECO:0000256" key="7">
    <source>
        <dbReference type="ARBA" id="ARBA00023180"/>
    </source>
</evidence>
<keyword evidence="3" id="KW-0812">Transmembrane</keyword>
<dbReference type="SUPFAM" id="SSF52058">
    <property type="entry name" value="L domain-like"/>
    <property type="match status" value="1"/>
</dbReference>
<dbReference type="InterPro" id="IPR001611">
    <property type="entry name" value="Leu-rich_rpt"/>
</dbReference>
<dbReference type="AlphaFoldDB" id="A0A0B0P9W7"/>